<dbReference type="Pfam" id="PF00126">
    <property type="entry name" value="HTH_1"/>
    <property type="match status" value="1"/>
</dbReference>
<evidence type="ECO:0000259" key="5">
    <source>
        <dbReference type="PROSITE" id="PS50931"/>
    </source>
</evidence>
<evidence type="ECO:0000256" key="4">
    <source>
        <dbReference type="ARBA" id="ARBA00023163"/>
    </source>
</evidence>
<sequence>MLPDNDSLALFVKAAECGSLTKAAEVSHMSLGAASRRIALLEHKFKTILFERTSKGIHLTPAGAALVHYAKDLLVDLNKMQSEMSAFEAGNKGVLRVLASTSSMAQCLPEDLALFSKAHPDYKLIVHEAWSNEITQSILAAEADVGIIMKGAFTAGLDVFDYRTDHLAALFRSDHPLAHKDNFSFSDVLDYDLIGLEGSANLMKLLTMEATNLGKTMKLRVEVRSFEAVLKMVQSGLGVGLLPKDVGLSKAASGDVVCRPLPEPWAVRQMLICTRQGQSKNLALTNFLSTLLGSIPKAA</sequence>
<dbReference type="InterPro" id="IPR036390">
    <property type="entry name" value="WH_DNA-bd_sf"/>
</dbReference>
<dbReference type="Pfam" id="PF03466">
    <property type="entry name" value="LysR_substrate"/>
    <property type="match status" value="1"/>
</dbReference>
<name>A0A315G368_9BURK</name>
<dbReference type="InterPro" id="IPR005119">
    <property type="entry name" value="LysR_subst-bd"/>
</dbReference>
<organism evidence="6 7">
    <name type="scientific">Limnohabitans curvus</name>
    <dbReference type="NCBI Taxonomy" id="323423"/>
    <lineage>
        <taxon>Bacteria</taxon>
        <taxon>Pseudomonadati</taxon>
        <taxon>Pseudomonadota</taxon>
        <taxon>Betaproteobacteria</taxon>
        <taxon>Burkholderiales</taxon>
        <taxon>Comamonadaceae</taxon>
        <taxon>Limnohabitans</taxon>
    </lineage>
</organism>
<dbReference type="Gene3D" id="1.10.10.10">
    <property type="entry name" value="Winged helix-like DNA-binding domain superfamily/Winged helix DNA-binding domain"/>
    <property type="match status" value="1"/>
</dbReference>
<dbReference type="RefSeq" id="WP_108359060.1">
    <property type="nucleotide sequence ID" value="NZ_NESP01000001.1"/>
</dbReference>
<reference evidence="6 7" key="1">
    <citation type="submission" date="2017-04" db="EMBL/GenBank/DDBJ databases">
        <title>Unexpected and diverse lifestyles within the genus Limnohabitans.</title>
        <authorList>
            <person name="Kasalicky V."/>
            <person name="Mehrshad M."/>
            <person name="Andrei S.-A."/>
            <person name="Salcher M."/>
            <person name="Kratochvilova H."/>
            <person name="Simek K."/>
            <person name="Ghai R."/>
        </authorList>
    </citation>
    <scope>NUCLEOTIDE SEQUENCE [LARGE SCALE GENOMIC DNA]</scope>
    <source>
        <strain evidence="6 7">MWH-C5</strain>
    </source>
</reference>
<dbReference type="AlphaFoldDB" id="A0A315G368"/>
<evidence type="ECO:0000256" key="2">
    <source>
        <dbReference type="ARBA" id="ARBA00023015"/>
    </source>
</evidence>
<dbReference type="PANTHER" id="PTHR30419:SF2">
    <property type="entry name" value="LYSR FAMILY TRANSCRIPTIONAL REGULATOR"/>
    <property type="match status" value="1"/>
</dbReference>
<evidence type="ECO:0000313" key="7">
    <source>
        <dbReference type="Proteomes" id="UP000251341"/>
    </source>
</evidence>
<keyword evidence="7" id="KW-1185">Reference proteome</keyword>
<accession>A0A315G368</accession>
<keyword evidence="4" id="KW-0804">Transcription</keyword>
<comment type="similarity">
    <text evidence="1">Belongs to the LysR transcriptional regulatory family.</text>
</comment>
<dbReference type="GO" id="GO:0005829">
    <property type="term" value="C:cytosol"/>
    <property type="evidence" value="ECO:0007669"/>
    <property type="project" value="TreeGrafter"/>
</dbReference>
<dbReference type="GO" id="GO:0003700">
    <property type="term" value="F:DNA-binding transcription factor activity"/>
    <property type="evidence" value="ECO:0007669"/>
    <property type="project" value="InterPro"/>
</dbReference>
<dbReference type="Gene3D" id="3.40.190.290">
    <property type="match status" value="1"/>
</dbReference>
<dbReference type="GO" id="GO:0003677">
    <property type="term" value="F:DNA binding"/>
    <property type="evidence" value="ECO:0007669"/>
    <property type="project" value="UniProtKB-KW"/>
</dbReference>
<dbReference type="SUPFAM" id="SSF46785">
    <property type="entry name" value="Winged helix' DNA-binding domain"/>
    <property type="match status" value="1"/>
</dbReference>
<dbReference type="Proteomes" id="UP000251341">
    <property type="component" value="Unassembled WGS sequence"/>
</dbReference>
<dbReference type="SUPFAM" id="SSF53850">
    <property type="entry name" value="Periplasmic binding protein-like II"/>
    <property type="match status" value="1"/>
</dbReference>
<evidence type="ECO:0000256" key="1">
    <source>
        <dbReference type="ARBA" id="ARBA00009437"/>
    </source>
</evidence>
<comment type="caution">
    <text evidence="6">The sequence shown here is derived from an EMBL/GenBank/DDBJ whole genome shotgun (WGS) entry which is preliminary data.</text>
</comment>
<gene>
    <name evidence="6" type="ORF">B9Z44_11555</name>
</gene>
<dbReference type="EMBL" id="NESP01000001">
    <property type="protein sequence ID" value="PUE60147.1"/>
    <property type="molecule type" value="Genomic_DNA"/>
</dbReference>
<dbReference type="InterPro" id="IPR036388">
    <property type="entry name" value="WH-like_DNA-bd_sf"/>
</dbReference>
<protein>
    <recommendedName>
        <fullName evidence="5">HTH lysR-type domain-containing protein</fullName>
    </recommendedName>
</protein>
<dbReference type="FunFam" id="1.10.10.10:FF:000001">
    <property type="entry name" value="LysR family transcriptional regulator"/>
    <property type="match status" value="1"/>
</dbReference>
<evidence type="ECO:0000313" key="6">
    <source>
        <dbReference type="EMBL" id="PUE60147.1"/>
    </source>
</evidence>
<dbReference type="InterPro" id="IPR000847">
    <property type="entry name" value="LysR_HTH_N"/>
</dbReference>
<feature type="domain" description="HTH lysR-type" evidence="5">
    <location>
        <begin position="3"/>
        <end position="60"/>
    </location>
</feature>
<keyword evidence="3" id="KW-0238">DNA-binding</keyword>
<dbReference type="PANTHER" id="PTHR30419">
    <property type="entry name" value="HTH-TYPE TRANSCRIPTIONAL REGULATOR YBHD"/>
    <property type="match status" value="1"/>
</dbReference>
<keyword evidence="2" id="KW-0805">Transcription regulation</keyword>
<dbReference type="PROSITE" id="PS50931">
    <property type="entry name" value="HTH_LYSR"/>
    <property type="match status" value="1"/>
</dbReference>
<dbReference type="InterPro" id="IPR050950">
    <property type="entry name" value="HTH-type_LysR_regulators"/>
</dbReference>
<evidence type="ECO:0000256" key="3">
    <source>
        <dbReference type="ARBA" id="ARBA00023125"/>
    </source>
</evidence>
<proteinExistence type="inferred from homology"/>